<gene>
    <name evidence="3" type="ORF">SAMN05192548_108311</name>
</gene>
<feature type="transmembrane region" description="Helical" evidence="1">
    <location>
        <begin position="209"/>
        <end position="230"/>
    </location>
</feature>
<dbReference type="Proteomes" id="UP000184395">
    <property type="component" value="Unassembled WGS sequence"/>
</dbReference>
<dbReference type="EMBL" id="FRAB01000083">
    <property type="protein sequence ID" value="SHL23825.1"/>
    <property type="molecule type" value="Genomic_DNA"/>
</dbReference>
<feature type="transmembrane region" description="Helical" evidence="1">
    <location>
        <begin position="146"/>
        <end position="164"/>
    </location>
</feature>
<dbReference type="Gene3D" id="1.10.3730.20">
    <property type="match status" value="1"/>
</dbReference>
<sequence>MWMGLGAAVCFGTSDFVLGSLARSIGVRRAAFWNQLIGLLAVTMLLCQLPSSKQVFASAPAAAWIAGVAGGLAYLLGSLALTRAYSLGAAAIVGPLGNNSGAVATMLSMINGQIPGAGTLTGAVLCVAGLPLAARGARSTSTSSTPAALYATVASVAFGVSLWVQGRWSVPVLGPWLNLWIAYLVGVPTLIPLLSRLPPKTEAYSRRNIGRLLCVCTLSLCARGCIAVGLSIGPTALVAVLSALSGTVTALLGVLLLRERLTVVQWCGVGVVIAGIVVIHASR</sequence>
<accession>A0A1M6Z0D7</accession>
<keyword evidence="1" id="KW-0472">Membrane</keyword>
<reference evidence="3 4" key="1">
    <citation type="submission" date="2016-11" db="EMBL/GenBank/DDBJ databases">
        <authorList>
            <person name="Jaros S."/>
            <person name="Januszkiewicz K."/>
            <person name="Wedrychowicz H."/>
        </authorList>
    </citation>
    <scope>NUCLEOTIDE SEQUENCE [LARGE SCALE GENOMIC DNA]</scope>
    <source>
        <strain evidence="3 4">LMG 20594</strain>
    </source>
</reference>
<feature type="domain" description="EamA" evidence="2">
    <location>
        <begin position="147"/>
        <end position="279"/>
    </location>
</feature>
<evidence type="ECO:0000256" key="1">
    <source>
        <dbReference type="SAM" id="Phobius"/>
    </source>
</evidence>
<dbReference type="GO" id="GO:0016020">
    <property type="term" value="C:membrane"/>
    <property type="evidence" value="ECO:0007669"/>
    <property type="project" value="InterPro"/>
</dbReference>
<proteinExistence type="predicted"/>
<feature type="transmembrane region" description="Helical" evidence="1">
    <location>
        <begin position="263"/>
        <end position="282"/>
    </location>
</feature>
<dbReference type="RefSeq" id="WP_084561547.1">
    <property type="nucleotide sequence ID" value="NZ_CADFGY010000059.1"/>
</dbReference>
<dbReference type="AlphaFoldDB" id="A0A1M6Z0D7"/>
<feature type="transmembrane region" description="Helical" evidence="1">
    <location>
        <begin position="32"/>
        <end position="49"/>
    </location>
</feature>
<dbReference type="OrthoDB" id="8480946at2"/>
<organism evidence="3 4">
    <name type="scientific">Paraburkholderia terricola</name>
    <dbReference type="NCBI Taxonomy" id="169427"/>
    <lineage>
        <taxon>Bacteria</taxon>
        <taxon>Pseudomonadati</taxon>
        <taxon>Pseudomonadota</taxon>
        <taxon>Betaproteobacteria</taxon>
        <taxon>Burkholderiales</taxon>
        <taxon>Burkholderiaceae</taxon>
        <taxon>Paraburkholderia</taxon>
    </lineage>
</organism>
<protein>
    <submittedName>
        <fullName evidence="3">EamA-like transporter family protein</fullName>
    </submittedName>
</protein>
<feature type="transmembrane region" description="Helical" evidence="1">
    <location>
        <begin position="236"/>
        <end position="256"/>
    </location>
</feature>
<feature type="transmembrane region" description="Helical" evidence="1">
    <location>
        <begin position="114"/>
        <end position="134"/>
    </location>
</feature>
<dbReference type="Pfam" id="PF00892">
    <property type="entry name" value="EamA"/>
    <property type="match status" value="1"/>
</dbReference>
<dbReference type="SUPFAM" id="SSF103481">
    <property type="entry name" value="Multidrug resistance efflux transporter EmrE"/>
    <property type="match status" value="1"/>
</dbReference>
<evidence type="ECO:0000313" key="4">
    <source>
        <dbReference type="Proteomes" id="UP000184395"/>
    </source>
</evidence>
<evidence type="ECO:0000313" key="3">
    <source>
        <dbReference type="EMBL" id="SHL23825.1"/>
    </source>
</evidence>
<dbReference type="InterPro" id="IPR000620">
    <property type="entry name" value="EamA_dom"/>
</dbReference>
<feature type="transmembrane region" description="Helical" evidence="1">
    <location>
        <begin position="176"/>
        <end position="197"/>
    </location>
</feature>
<evidence type="ECO:0000259" key="2">
    <source>
        <dbReference type="Pfam" id="PF00892"/>
    </source>
</evidence>
<feature type="transmembrane region" description="Helical" evidence="1">
    <location>
        <begin position="61"/>
        <end position="81"/>
    </location>
</feature>
<name>A0A1M6Z0D7_9BURK</name>
<dbReference type="STRING" id="169427.SAMN05192548_108311"/>
<dbReference type="InterPro" id="IPR037185">
    <property type="entry name" value="EmrE-like"/>
</dbReference>
<keyword evidence="1" id="KW-0812">Transmembrane</keyword>
<keyword evidence="1" id="KW-1133">Transmembrane helix</keyword>